<evidence type="ECO:0000256" key="12">
    <source>
        <dbReference type="ARBA" id="ARBA00022840"/>
    </source>
</evidence>
<protein>
    <recommendedName>
        <fullName evidence="3">non-specific serine/threonine protein kinase</fullName>
        <ecNumber evidence="3">2.7.11.1</ecNumber>
    </recommendedName>
</protein>
<comment type="catalytic activity">
    <reaction evidence="16">
        <text>L-threonyl-[protein] + ATP = O-phospho-L-threonyl-[protein] + ADP + H(+)</text>
        <dbReference type="Rhea" id="RHEA:46608"/>
        <dbReference type="Rhea" id="RHEA-COMP:11060"/>
        <dbReference type="Rhea" id="RHEA-COMP:11605"/>
        <dbReference type="ChEBI" id="CHEBI:15378"/>
        <dbReference type="ChEBI" id="CHEBI:30013"/>
        <dbReference type="ChEBI" id="CHEBI:30616"/>
        <dbReference type="ChEBI" id="CHEBI:61977"/>
        <dbReference type="ChEBI" id="CHEBI:456216"/>
        <dbReference type="EC" id="2.7.11.1"/>
    </reaction>
</comment>
<dbReference type="Gene3D" id="1.10.510.10">
    <property type="entry name" value="Transferase(Phosphotransferase) domain 1"/>
    <property type="match status" value="1"/>
</dbReference>
<dbReference type="GeneTree" id="ENSGT00940000160464"/>
<feature type="domain" description="Protein kinase" evidence="20">
    <location>
        <begin position="12"/>
        <end position="266"/>
    </location>
</feature>
<dbReference type="GO" id="GO:0007283">
    <property type="term" value="P:spermatogenesis"/>
    <property type="evidence" value="ECO:0007669"/>
    <property type="project" value="UniProtKB-KW"/>
</dbReference>
<keyword evidence="12 18" id="KW-0067">ATP-binding</keyword>
<keyword evidence="4" id="KW-0217">Developmental protein</keyword>
<dbReference type="GO" id="GO:0000287">
    <property type="term" value="F:magnesium ion binding"/>
    <property type="evidence" value="ECO:0007669"/>
    <property type="project" value="UniProtKB-ARBA"/>
</dbReference>
<dbReference type="EC" id="2.7.11.1" evidence="3"/>
<keyword evidence="9 18" id="KW-0547">Nucleotide-binding</keyword>
<keyword evidence="6" id="KW-0597">Phosphoprotein</keyword>
<dbReference type="OMA" id="ITGCMPF"/>
<feature type="binding site" evidence="18">
    <location>
        <position position="41"/>
    </location>
    <ligand>
        <name>ATP</name>
        <dbReference type="ChEBI" id="CHEBI:30616"/>
    </ligand>
</feature>
<evidence type="ECO:0000259" key="20">
    <source>
        <dbReference type="PROSITE" id="PS50011"/>
    </source>
</evidence>
<dbReference type="InterPro" id="IPR011009">
    <property type="entry name" value="Kinase-like_dom_sf"/>
</dbReference>
<keyword evidence="5 19" id="KW-0723">Serine/threonine-protein kinase</keyword>
<dbReference type="Ensembl" id="ENSCCRT00000201007.1">
    <property type="protein sequence ID" value="ENSCCRP00000161946.1"/>
    <property type="gene ID" value="ENSCCRG00000067011.1"/>
</dbReference>
<evidence type="ECO:0000256" key="14">
    <source>
        <dbReference type="ARBA" id="ARBA00022843"/>
    </source>
</evidence>
<comment type="similarity">
    <text evidence="2">Belongs to the protein kinase superfamily. CAMK Ser/Thr protein kinase family.</text>
</comment>
<evidence type="ECO:0000256" key="19">
    <source>
        <dbReference type="RuleBase" id="RU000304"/>
    </source>
</evidence>
<evidence type="ECO:0000256" key="4">
    <source>
        <dbReference type="ARBA" id="ARBA00022473"/>
    </source>
</evidence>
<keyword evidence="7" id="KW-0808">Transferase</keyword>
<dbReference type="InterPro" id="IPR017441">
    <property type="entry name" value="Protein_kinase_ATP_BS"/>
</dbReference>
<dbReference type="Proteomes" id="UP001108240">
    <property type="component" value="Unplaced"/>
</dbReference>
<dbReference type="GO" id="GO:0005737">
    <property type="term" value="C:cytoplasm"/>
    <property type="evidence" value="ECO:0007669"/>
    <property type="project" value="TreeGrafter"/>
</dbReference>
<dbReference type="PROSITE" id="PS00108">
    <property type="entry name" value="PROTEIN_KINASE_ST"/>
    <property type="match status" value="1"/>
</dbReference>
<dbReference type="GO" id="GO:0050321">
    <property type="term" value="F:tau-protein kinase activity"/>
    <property type="evidence" value="ECO:0007669"/>
    <property type="project" value="TreeGrafter"/>
</dbReference>
<dbReference type="SMART" id="SM00220">
    <property type="entry name" value="S_TKc"/>
    <property type="match status" value="1"/>
</dbReference>
<accession>A0A9J8C6R1</accession>
<dbReference type="PANTHER" id="PTHR24346:SF102">
    <property type="entry name" value="TESTIS-SPECIFIC SERINE_THREONINE-PROTEIN KINASE 1"/>
    <property type="match status" value="1"/>
</dbReference>
<evidence type="ECO:0000256" key="6">
    <source>
        <dbReference type="ARBA" id="ARBA00022553"/>
    </source>
</evidence>
<name>A0A9J8C6R1_CYPCA</name>
<dbReference type="FunFam" id="1.10.510.10:FF:000658">
    <property type="entry name" value="Protein CBG12184"/>
    <property type="match status" value="1"/>
</dbReference>
<organism evidence="21 22">
    <name type="scientific">Cyprinus carpio carpio</name>
    <dbReference type="NCBI Taxonomy" id="630221"/>
    <lineage>
        <taxon>Eukaryota</taxon>
        <taxon>Metazoa</taxon>
        <taxon>Chordata</taxon>
        <taxon>Craniata</taxon>
        <taxon>Vertebrata</taxon>
        <taxon>Euteleostomi</taxon>
        <taxon>Actinopterygii</taxon>
        <taxon>Neopterygii</taxon>
        <taxon>Teleostei</taxon>
        <taxon>Ostariophysi</taxon>
        <taxon>Cypriniformes</taxon>
        <taxon>Cyprinidae</taxon>
        <taxon>Cyprininae</taxon>
        <taxon>Cyprinus</taxon>
    </lineage>
</organism>
<evidence type="ECO:0000256" key="18">
    <source>
        <dbReference type="PROSITE-ProRule" id="PRU10141"/>
    </source>
</evidence>
<dbReference type="InterPro" id="IPR008271">
    <property type="entry name" value="Ser/Thr_kinase_AS"/>
</dbReference>
<dbReference type="GO" id="GO:0030154">
    <property type="term" value="P:cell differentiation"/>
    <property type="evidence" value="ECO:0007669"/>
    <property type="project" value="UniProtKB-KW"/>
</dbReference>
<evidence type="ECO:0000256" key="8">
    <source>
        <dbReference type="ARBA" id="ARBA00022723"/>
    </source>
</evidence>
<evidence type="ECO:0000256" key="1">
    <source>
        <dbReference type="ARBA" id="ARBA00001946"/>
    </source>
</evidence>
<dbReference type="PANTHER" id="PTHR24346">
    <property type="entry name" value="MAP/MICROTUBULE AFFINITY-REGULATING KINASE"/>
    <property type="match status" value="1"/>
</dbReference>
<proteinExistence type="inferred from homology"/>
<dbReference type="Pfam" id="PF00069">
    <property type="entry name" value="Pkinase"/>
    <property type="match status" value="1"/>
</dbReference>
<evidence type="ECO:0000256" key="3">
    <source>
        <dbReference type="ARBA" id="ARBA00012513"/>
    </source>
</evidence>
<keyword evidence="13" id="KW-0460">Magnesium</keyword>
<keyword evidence="15" id="KW-0744">Spermatogenesis</keyword>
<dbReference type="PROSITE" id="PS50011">
    <property type="entry name" value="PROTEIN_KINASE_DOM"/>
    <property type="match status" value="1"/>
</dbReference>
<evidence type="ECO:0000256" key="11">
    <source>
        <dbReference type="ARBA" id="ARBA00022782"/>
    </source>
</evidence>
<keyword evidence="10" id="KW-0418">Kinase</keyword>
<evidence type="ECO:0000313" key="22">
    <source>
        <dbReference type="Proteomes" id="UP001108240"/>
    </source>
</evidence>
<evidence type="ECO:0000256" key="2">
    <source>
        <dbReference type="ARBA" id="ARBA00006692"/>
    </source>
</evidence>
<dbReference type="GO" id="GO:0000226">
    <property type="term" value="P:microtubule cytoskeleton organization"/>
    <property type="evidence" value="ECO:0007669"/>
    <property type="project" value="TreeGrafter"/>
</dbReference>
<keyword evidence="22" id="KW-1185">Reference proteome</keyword>
<evidence type="ECO:0000313" key="21">
    <source>
        <dbReference type="Ensembl" id="ENSCCRP00000161946.1"/>
    </source>
</evidence>
<evidence type="ECO:0000256" key="9">
    <source>
        <dbReference type="ARBA" id="ARBA00022741"/>
    </source>
</evidence>
<evidence type="ECO:0000256" key="13">
    <source>
        <dbReference type="ARBA" id="ARBA00022842"/>
    </source>
</evidence>
<comment type="catalytic activity">
    <reaction evidence="17">
        <text>L-seryl-[protein] + ATP = O-phospho-L-seryl-[protein] + ADP + H(+)</text>
        <dbReference type="Rhea" id="RHEA:17989"/>
        <dbReference type="Rhea" id="RHEA-COMP:9863"/>
        <dbReference type="Rhea" id="RHEA-COMP:11604"/>
        <dbReference type="ChEBI" id="CHEBI:15378"/>
        <dbReference type="ChEBI" id="CHEBI:29999"/>
        <dbReference type="ChEBI" id="CHEBI:30616"/>
        <dbReference type="ChEBI" id="CHEBI:83421"/>
        <dbReference type="ChEBI" id="CHEBI:456216"/>
        <dbReference type="EC" id="2.7.11.1"/>
    </reaction>
</comment>
<evidence type="ECO:0000256" key="5">
    <source>
        <dbReference type="ARBA" id="ARBA00022527"/>
    </source>
</evidence>
<evidence type="ECO:0000256" key="7">
    <source>
        <dbReference type="ARBA" id="ARBA00022679"/>
    </source>
</evidence>
<keyword evidence="8" id="KW-0479">Metal-binding</keyword>
<dbReference type="GO" id="GO:0005524">
    <property type="term" value="F:ATP binding"/>
    <property type="evidence" value="ECO:0007669"/>
    <property type="project" value="UniProtKB-UniRule"/>
</dbReference>
<evidence type="ECO:0000256" key="16">
    <source>
        <dbReference type="ARBA" id="ARBA00047899"/>
    </source>
</evidence>
<dbReference type="AlphaFoldDB" id="A0A9J8C6R1"/>
<evidence type="ECO:0000256" key="15">
    <source>
        <dbReference type="ARBA" id="ARBA00022871"/>
    </source>
</evidence>
<evidence type="ECO:0000256" key="10">
    <source>
        <dbReference type="ARBA" id="ARBA00022777"/>
    </source>
</evidence>
<keyword evidence="14" id="KW-0832">Ubl conjugation</keyword>
<dbReference type="SUPFAM" id="SSF56112">
    <property type="entry name" value="Protein kinase-like (PK-like)"/>
    <property type="match status" value="1"/>
</dbReference>
<reference evidence="21" key="1">
    <citation type="submission" date="2025-08" db="UniProtKB">
        <authorList>
            <consortium name="Ensembl"/>
        </authorList>
    </citation>
    <scope>IDENTIFICATION</scope>
</reference>
<comment type="cofactor">
    <cofactor evidence="1">
        <name>Mg(2+)</name>
        <dbReference type="ChEBI" id="CHEBI:18420"/>
    </cofactor>
</comment>
<evidence type="ECO:0000256" key="17">
    <source>
        <dbReference type="ARBA" id="ARBA00048679"/>
    </source>
</evidence>
<keyword evidence="11" id="KW-0221">Differentiation</keyword>
<dbReference type="GO" id="GO:0035556">
    <property type="term" value="P:intracellular signal transduction"/>
    <property type="evidence" value="ECO:0007669"/>
    <property type="project" value="TreeGrafter"/>
</dbReference>
<dbReference type="PROSITE" id="PS00107">
    <property type="entry name" value="PROTEIN_KINASE_ATP"/>
    <property type="match status" value="1"/>
</dbReference>
<sequence>MSVNNVLKGMGYKFIAEIGEGSFSQVKLATSQKHHCNVAIKIVDRVKAPKDFVQKFLPRELAILRRVNHEHIVQMHELIEVAGKRLCIVMEAAAKDLLQKIHEVKCIPEDQSKNLFSQMVSAISYLHQMDIIHRDLKCENILLTADEQVKITDFGFARCVQDPSELSQTFCGSAAYTPPEVIMGMSYNPKKYDVWSLGVILYVMVTGSMPYDDTNLRRLHRLQSKSLVFSDDAGVQEPCQVFIRTLLQFNPSTRPTIQQVAEHTWMQKGKNLEHENIANFILFLKNLFLYPSHPHLHSDQINIVHPDQRPFHTSSNTRKFINLFKLDPFEKK</sequence>
<dbReference type="InterPro" id="IPR000719">
    <property type="entry name" value="Prot_kinase_dom"/>
</dbReference>
<reference evidence="21" key="2">
    <citation type="submission" date="2025-09" db="UniProtKB">
        <authorList>
            <consortium name="Ensembl"/>
        </authorList>
    </citation>
    <scope>IDENTIFICATION</scope>
</reference>